<proteinExistence type="predicted"/>
<sequence length="119" mass="13987">MAKTEYTPQEMSYLTHERLKRLEKALIEQEIINQIHEEFISCLVLQLPEPKILDTVWRNVGSDLSRDIVTHYTMQYKDYPQIKDVINNVLNIHMNIWKSTINTAIDVRNTGEEKADPNC</sequence>
<dbReference type="EMBL" id="AAGWTA010000019">
    <property type="protein sequence ID" value="EBS8258353.1"/>
    <property type="molecule type" value="Genomic_DNA"/>
</dbReference>
<name>A0A5V2DP90_SALER</name>
<dbReference type="AlphaFoldDB" id="A0A5V2DP90"/>
<organism evidence="1">
    <name type="scientific">Salmonella enterica</name>
    <name type="common">Salmonella choleraesuis</name>
    <dbReference type="NCBI Taxonomy" id="28901"/>
    <lineage>
        <taxon>Bacteria</taxon>
        <taxon>Pseudomonadati</taxon>
        <taxon>Pseudomonadota</taxon>
        <taxon>Gammaproteobacteria</taxon>
        <taxon>Enterobacterales</taxon>
        <taxon>Enterobacteriaceae</taxon>
        <taxon>Salmonella</taxon>
    </lineage>
</organism>
<accession>A0A5V2DP90</accession>
<comment type="caution">
    <text evidence="1">The sequence shown here is derived from an EMBL/GenBank/DDBJ whole genome shotgun (WGS) entry which is preliminary data.</text>
</comment>
<gene>
    <name evidence="1" type="ORF">CEZ54_14730</name>
</gene>
<reference evidence="1" key="1">
    <citation type="submission" date="2018-07" db="EMBL/GenBank/DDBJ databases">
        <authorList>
            <consortium name="PulseNet: The National Subtyping Network for Foodborne Disease Surveillance"/>
            <person name="Tarr C.L."/>
            <person name="Trees E."/>
            <person name="Katz L.S."/>
            <person name="Carleton-Romer H.A."/>
            <person name="Stroika S."/>
            <person name="Kucerova Z."/>
            <person name="Roache K.F."/>
            <person name="Sabol A.L."/>
            <person name="Besser J."/>
            <person name="Gerner-Smidt P."/>
        </authorList>
    </citation>
    <scope>NUCLEOTIDE SEQUENCE</scope>
    <source>
        <strain evidence="1">PNUSAS016316</strain>
    </source>
</reference>
<evidence type="ECO:0000313" key="1">
    <source>
        <dbReference type="EMBL" id="EBS8258353.1"/>
    </source>
</evidence>
<protein>
    <submittedName>
        <fullName evidence="1">Uncharacterized protein</fullName>
    </submittedName>
</protein>